<dbReference type="AlphaFoldDB" id="A0A9P9APB4"/>
<dbReference type="OrthoDB" id="3431997at2759"/>
<keyword evidence="2" id="KW-1185">Reference proteome</keyword>
<proteinExistence type="predicted"/>
<evidence type="ECO:0000313" key="1">
    <source>
        <dbReference type="EMBL" id="KAH6889463.1"/>
    </source>
</evidence>
<organism evidence="1 2">
    <name type="scientific">Thelonectria olida</name>
    <dbReference type="NCBI Taxonomy" id="1576542"/>
    <lineage>
        <taxon>Eukaryota</taxon>
        <taxon>Fungi</taxon>
        <taxon>Dikarya</taxon>
        <taxon>Ascomycota</taxon>
        <taxon>Pezizomycotina</taxon>
        <taxon>Sordariomycetes</taxon>
        <taxon>Hypocreomycetidae</taxon>
        <taxon>Hypocreales</taxon>
        <taxon>Nectriaceae</taxon>
        <taxon>Thelonectria</taxon>
    </lineage>
</organism>
<dbReference type="EMBL" id="JAGPYM010000011">
    <property type="protein sequence ID" value="KAH6889463.1"/>
    <property type="molecule type" value="Genomic_DNA"/>
</dbReference>
<dbReference type="Proteomes" id="UP000777438">
    <property type="component" value="Unassembled WGS sequence"/>
</dbReference>
<evidence type="ECO:0000313" key="2">
    <source>
        <dbReference type="Proteomes" id="UP000777438"/>
    </source>
</evidence>
<gene>
    <name evidence="1" type="ORF">B0T10DRAFT_460125</name>
</gene>
<accession>A0A9P9APB4</accession>
<reference evidence="1 2" key="1">
    <citation type="journal article" date="2021" name="Nat. Commun.">
        <title>Genetic determinants of endophytism in the Arabidopsis root mycobiome.</title>
        <authorList>
            <person name="Mesny F."/>
            <person name="Miyauchi S."/>
            <person name="Thiergart T."/>
            <person name="Pickel B."/>
            <person name="Atanasova L."/>
            <person name="Karlsson M."/>
            <person name="Huettel B."/>
            <person name="Barry K.W."/>
            <person name="Haridas S."/>
            <person name="Chen C."/>
            <person name="Bauer D."/>
            <person name="Andreopoulos W."/>
            <person name="Pangilinan J."/>
            <person name="LaButti K."/>
            <person name="Riley R."/>
            <person name="Lipzen A."/>
            <person name="Clum A."/>
            <person name="Drula E."/>
            <person name="Henrissat B."/>
            <person name="Kohler A."/>
            <person name="Grigoriev I.V."/>
            <person name="Martin F.M."/>
            <person name="Hacquard S."/>
        </authorList>
    </citation>
    <scope>NUCLEOTIDE SEQUENCE [LARGE SCALE GENOMIC DNA]</scope>
    <source>
        <strain evidence="1 2">MPI-CAGE-CH-0241</strain>
    </source>
</reference>
<protein>
    <submittedName>
        <fullName evidence="1">Uncharacterized protein</fullName>
    </submittedName>
</protein>
<sequence>MSSSTATQYRQFQVDRHIISRPNRYDIAEIGGDTAFYINVNVIKRKKPSLVLHAGPSIEAPIAAVCHFIKLGGHFKVGFGDPEKVDSVEWDDMTRQNVTATEYRWETALANGQGETQGERRTLTWKRTQSVSAEGLTVSAMPGRNYKLVDEKTGEILAVFTSKRTIRNCGTLEVRVNLGPAFDQLAVITCISLYEKSRRDS</sequence>
<comment type="caution">
    <text evidence="1">The sequence shown here is derived from an EMBL/GenBank/DDBJ whole genome shotgun (WGS) entry which is preliminary data.</text>
</comment>
<name>A0A9P9APB4_9HYPO</name>